<organism evidence="1 2">
    <name type="scientific">Paraburkholderia unamae</name>
    <dbReference type="NCBI Taxonomy" id="219649"/>
    <lineage>
        <taxon>Bacteria</taxon>
        <taxon>Pseudomonadati</taxon>
        <taxon>Pseudomonadota</taxon>
        <taxon>Betaproteobacteria</taxon>
        <taxon>Burkholderiales</taxon>
        <taxon>Burkholderiaceae</taxon>
        <taxon>Paraburkholderia</taxon>
    </lineage>
</organism>
<accession>A0ACC6RGQ3</accession>
<evidence type="ECO:0000313" key="1">
    <source>
        <dbReference type="EMBL" id="MEM5400854.1"/>
    </source>
</evidence>
<proteinExistence type="predicted"/>
<keyword evidence="2" id="KW-1185">Reference proteome</keyword>
<protein>
    <submittedName>
        <fullName evidence="1">Uncharacterized protein</fullName>
    </submittedName>
</protein>
<evidence type="ECO:0000313" key="2">
    <source>
        <dbReference type="Proteomes" id="UP001392318"/>
    </source>
</evidence>
<dbReference type="EMBL" id="JAYMRU010000007">
    <property type="protein sequence ID" value="MEM5400854.1"/>
    <property type="molecule type" value="Genomic_DNA"/>
</dbReference>
<dbReference type="Proteomes" id="UP001392318">
    <property type="component" value="Unassembled WGS sequence"/>
</dbReference>
<gene>
    <name evidence="1" type="ORF">VSR83_12250</name>
</gene>
<name>A0ACC6RGQ3_9BURK</name>
<reference evidence="1" key="1">
    <citation type="submission" date="2024-01" db="EMBL/GenBank/DDBJ databases">
        <title>The diversity of rhizobia nodulating Mimosa spp. in eleven states of Brazil covering several biomes is determined by host plant, location, and edaphic factors.</title>
        <authorList>
            <person name="Rouws L."/>
            <person name="Barauna A."/>
            <person name="Beukes C."/>
            <person name="De Faria S.M."/>
            <person name="Gross E."/>
            <person name="Dos Reis Junior F.B."/>
            <person name="Simon M."/>
            <person name="Maluk M."/>
            <person name="Odee D.W."/>
            <person name="Kenicer G."/>
            <person name="Young J.P.W."/>
            <person name="Reis V.M."/>
            <person name="Zilli J."/>
            <person name="James E.K."/>
        </authorList>
    </citation>
    <scope>NUCLEOTIDE SEQUENCE</scope>
    <source>
        <strain evidence="1">JPY452</strain>
    </source>
</reference>
<comment type="caution">
    <text evidence="1">The sequence shown here is derived from an EMBL/GenBank/DDBJ whole genome shotgun (WGS) entry which is preliminary data.</text>
</comment>
<sequence>MKKVGQRITALKQDARELRLLGFDAPAIARIMNLVHTAVPVDCDAPIAFHQEGEVYIDGHKVD</sequence>